<dbReference type="AlphaFoldDB" id="A0A7J7LZ45"/>
<evidence type="ECO:0000259" key="5">
    <source>
        <dbReference type="Pfam" id="PF25019"/>
    </source>
</evidence>
<keyword evidence="2" id="KW-0812">Transmembrane</keyword>
<dbReference type="InterPro" id="IPR032675">
    <property type="entry name" value="LRR_dom_sf"/>
</dbReference>
<dbReference type="Pfam" id="PF25019">
    <property type="entry name" value="LRR_R13L1-DRL21"/>
    <property type="match status" value="1"/>
</dbReference>
<evidence type="ECO:0000313" key="7">
    <source>
        <dbReference type="Proteomes" id="UP000541444"/>
    </source>
</evidence>
<keyword evidence="7" id="KW-1185">Reference proteome</keyword>
<dbReference type="InterPro" id="IPR058922">
    <property type="entry name" value="WHD_DRP"/>
</dbReference>
<dbReference type="InterPro" id="IPR055414">
    <property type="entry name" value="LRR_R13L4/SHOC2-like"/>
</dbReference>
<organism evidence="6 7">
    <name type="scientific">Kingdonia uniflora</name>
    <dbReference type="NCBI Taxonomy" id="39325"/>
    <lineage>
        <taxon>Eukaryota</taxon>
        <taxon>Viridiplantae</taxon>
        <taxon>Streptophyta</taxon>
        <taxon>Embryophyta</taxon>
        <taxon>Tracheophyta</taxon>
        <taxon>Spermatophyta</taxon>
        <taxon>Magnoliopsida</taxon>
        <taxon>Ranunculales</taxon>
        <taxon>Circaeasteraceae</taxon>
        <taxon>Kingdonia</taxon>
    </lineage>
</organism>
<gene>
    <name evidence="6" type="ORF">GIB67_014463</name>
</gene>
<reference evidence="6 7" key="1">
    <citation type="journal article" date="2020" name="IScience">
        <title>Genome Sequencing of the Endangered Kingdonia uniflora (Circaeasteraceae, Ranunculales) Reveals Potential Mechanisms of Evolutionary Specialization.</title>
        <authorList>
            <person name="Sun Y."/>
            <person name="Deng T."/>
            <person name="Zhang A."/>
            <person name="Moore M.J."/>
            <person name="Landis J.B."/>
            <person name="Lin N."/>
            <person name="Zhang H."/>
            <person name="Zhang X."/>
            <person name="Huang J."/>
            <person name="Zhang X."/>
            <person name="Sun H."/>
            <person name="Wang H."/>
        </authorList>
    </citation>
    <scope>NUCLEOTIDE SEQUENCE [LARGE SCALE GENOMIC DNA]</scope>
    <source>
        <strain evidence="6">TB1705</strain>
        <tissue evidence="6">Leaf</tissue>
    </source>
</reference>
<protein>
    <submittedName>
        <fullName evidence="6">Uncharacterized protein</fullName>
    </submittedName>
</protein>
<dbReference type="Pfam" id="PF23559">
    <property type="entry name" value="WHD_DRP"/>
    <property type="match status" value="1"/>
</dbReference>
<sequence>MLDAHLGTKFLLAESLSKHFRRIVAFELRNLLRTLWNFFKTRPLHISSTVLEIQSDLKNSLSIIVRRFLVNLEKVRHKFRRPDLLFISYAGGMSLLFGFLLPIFSNHRKITRIPKLRDAAVSEATNASLPLPLSLPETSASLKNLTKHMRSCLEFTLLFPRNYEFDKDNLVQFWSALNFQDRSLLEMKPMEDRGEEYLNDIFSRFNVGKSSEGRLTYRLRDDVYDDLLQREDNSGKYAKLEDVNNKNDIYDETLHASLLHENSDPTILKTFYKANSLQTLLLLNDSGKHITKIPYDMFLKLRCLRVLDLSRTQIKELPSSIGNLGDLSYLDVSETTITRIPESLCKLSNLLILKLHDCFNLFELPKGMKYLTKLQHLEFDIFRQLNFMPPSIGELANLQKLSAFIVGEQEECRIVELKNMVHLRGSLSVVKLENVNTEEEATEAALHKKYHLEKLELRWSVSQSSSANVLEGLKPHTNLKGLKIINYGGLSFPKWFGSPLFTKIEDIYLYNCENCVQLPPLGQLPFLKTLRIGEMHALEEINNQFYGDCLTAGGFPQLESLKFDGLLHLKRWTGINKCKMARLSKLTIVDCPMLIVLPTLSSFESLQHLEISLCPEIPNISTKGLPNSLKSLVITDCPLLENGVDWHKVDDIPTIWINYQQILKS</sequence>
<evidence type="ECO:0000256" key="1">
    <source>
        <dbReference type="ARBA" id="ARBA00022737"/>
    </source>
</evidence>
<dbReference type="SUPFAM" id="SSF52058">
    <property type="entry name" value="L domain-like"/>
    <property type="match status" value="1"/>
</dbReference>
<dbReference type="InterPro" id="IPR056789">
    <property type="entry name" value="LRR_R13L1-DRL21"/>
</dbReference>
<feature type="domain" description="Disease resistance protein winged helix" evidence="3">
    <location>
        <begin position="158"/>
        <end position="221"/>
    </location>
</feature>
<keyword evidence="1" id="KW-0677">Repeat</keyword>
<evidence type="ECO:0000259" key="3">
    <source>
        <dbReference type="Pfam" id="PF23559"/>
    </source>
</evidence>
<dbReference type="Proteomes" id="UP000541444">
    <property type="component" value="Unassembled WGS sequence"/>
</dbReference>
<dbReference type="Pfam" id="PF23598">
    <property type="entry name" value="LRR_14"/>
    <property type="match status" value="1"/>
</dbReference>
<evidence type="ECO:0000256" key="2">
    <source>
        <dbReference type="SAM" id="Phobius"/>
    </source>
</evidence>
<dbReference type="Gene3D" id="3.80.10.10">
    <property type="entry name" value="Ribonuclease Inhibitor"/>
    <property type="match status" value="1"/>
</dbReference>
<accession>A0A7J7LZ45</accession>
<comment type="caution">
    <text evidence="6">The sequence shown here is derived from an EMBL/GenBank/DDBJ whole genome shotgun (WGS) entry which is preliminary data.</text>
</comment>
<feature type="domain" description="Disease resistance R13L4/SHOC-2-like LRR" evidence="4">
    <location>
        <begin position="292"/>
        <end position="379"/>
    </location>
</feature>
<evidence type="ECO:0000313" key="6">
    <source>
        <dbReference type="EMBL" id="KAF6147883.1"/>
    </source>
</evidence>
<feature type="domain" description="R13L1/DRL21-like LRR repeat region" evidence="5">
    <location>
        <begin position="414"/>
        <end position="535"/>
    </location>
</feature>
<dbReference type="EMBL" id="JACGCM010001872">
    <property type="protein sequence ID" value="KAF6147883.1"/>
    <property type="molecule type" value="Genomic_DNA"/>
</dbReference>
<dbReference type="OrthoDB" id="2973320at2759"/>
<evidence type="ECO:0000259" key="4">
    <source>
        <dbReference type="Pfam" id="PF23598"/>
    </source>
</evidence>
<dbReference type="PANTHER" id="PTHR47186">
    <property type="entry name" value="LEUCINE-RICH REPEAT-CONTAINING PROTEIN 57"/>
    <property type="match status" value="1"/>
</dbReference>
<proteinExistence type="predicted"/>
<feature type="transmembrane region" description="Helical" evidence="2">
    <location>
        <begin position="84"/>
        <end position="104"/>
    </location>
</feature>
<keyword evidence="2" id="KW-1133">Transmembrane helix</keyword>
<keyword evidence="2" id="KW-0472">Membrane</keyword>
<name>A0A7J7LZ45_9MAGN</name>
<dbReference type="PANTHER" id="PTHR47186:SF3">
    <property type="entry name" value="OS09G0267800 PROTEIN"/>
    <property type="match status" value="1"/>
</dbReference>